<reference evidence="1" key="1">
    <citation type="submission" date="2023-04" db="EMBL/GenBank/DDBJ databases">
        <title>Draft genome sequences of Lactobacillus delbrueckii subsp. bulgaricus ME-900 and ME-901 with improved acid tolerance.</title>
        <authorList>
            <person name="Ishida T."/>
            <person name="Yamamoto E."/>
            <person name="Koizumi A."/>
            <person name="Fujiwara S."/>
            <person name="Makino S."/>
            <person name="Kano H."/>
            <person name="Kimura K."/>
        </authorList>
    </citation>
    <scope>NUCLEOTIDE SEQUENCE</scope>
    <source>
        <strain evidence="1">ME-900</strain>
    </source>
</reference>
<name>A0AAV5PAU6_LACDE</name>
<comment type="caution">
    <text evidence="1">The sequence shown here is derived from an EMBL/GenBank/DDBJ whole genome shotgun (WGS) entry which is preliminary data.</text>
</comment>
<protein>
    <recommendedName>
        <fullName evidence="3">GAF domain-containing protein</fullName>
    </recommendedName>
</protein>
<organism evidence="1 2">
    <name type="scientific">Lactobacillus delbrueckii subsp. bulgaricus</name>
    <dbReference type="NCBI Taxonomy" id="1585"/>
    <lineage>
        <taxon>Bacteria</taxon>
        <taxon>Bacillati</taxon>
        <taxon>Bacillota</taxon>
        <taxon>Bacilli</taxon>
        <taxon>Lactobacillales</taxon>
        <taxon>Lactobacillaceae</taxon>
        <taxon>Lactobacillus</taxon>
    </lineage>
</organism>
<evidence type="ECO:0000313" key="1">
    <source>
        <dbReference type="EMBL" id="GMB85674.1"/>
    </source>
</evidence>
<proteinExistence type="predicted"/>
<dbReference type="SUPFAM" id="SSF55781">
    <property type="entry name" value="GAF domain-like"/>
    <property type="match status" value="1"/>
</dbReference>
<gene>
    <name evidence="1" type="ORF">ME0900_00460</name>
</gene>
<dbReference type="Gene3D" id="3.30.450.40">
    <property type="match status" value="1"/>
</dbReference>
<dbReference type="InterPro" id="IPR029016">
    <property type="entry name" value="GAF-like_dom_sf"/>
</dbReference>
<evidence type="ECO:0008006" key="3">
    <source>
        <dbReference type="Google" id="ProtNLM"/>
    </source>
</evidence>
<dbReference type="Proteomes" id="UP001165243">
    <property type="component" value="Unassembled WGS sequence"/>
</dbReference>
<dbReference type="AlphaFoldDB" id="A0AAV5PAU6"/>
<evidence type="ECO:0000313" key="2">
    <source>
        <dbReference type="Proteomes" id="UP001165243"/>
    </source>
</evidence>
<dbReference type="EMBL" id="BSWK01000001">
    <property type="protein sequence ID" value="GMB85674.1"/>
    <property type="molecule type" value="Genomic_DNA"/>
</dbReference>
<sequence length="190" mass="21473">MLGYVELMNQCMDWAMQDGDPSDAIMILLSEIGEELWAARAYIFQLNEKELYDNTYEWCAPGVASERATLQDMPRDDLGSPFARAFRENSGYYISDMAAFKETDPMLYEVFSRQELSSLVLCPFYFETDLVGFVGVDEPKDMSLALPVMQIASSHMSGLLQKSFYVEKGASDDSVTNLCSVTAFRHHVAY</sequence>
<accession>A0AAV5PAU6</accession>
<dbReference type="RefSeq" id="WP_014564650.1">
    <property type="nucleotide sequence ID" value="NZ_BSWJ01000018.1"/>
</dbReference>